<name>A0A4C1V6V3_EUMVA</name>
<evidence type="ECO:0000256" key="1">
    <source>
        <dbReference type="SAM" id="MobiDB-lite"/>
    </source>
</evidence>
<proteinExistence type="predicted"/>
<reference evidence="2 3" key="1">
    <citation type="journal article" date="2019" name="Commun. Biol.">
        <title>The bagworm genome reveals a unique fibroin gene that provides high tensile strength.</title>
        <authorList>
            <person name="Kono N."/>
            <person name="Nakamura H."/>
            <person name="Ohtoshi R."/>
            <person name="Tomita M."/>
            <person name="Numata K."/>
            <person name="Arakawa K."/>
        </authorList>
    </citation>
    <scope>NUCLEOTIDE SEQUENCE [LARGE SCALE GENOMIC DNA]</scope>
</reference>
<keyword evidence="3" id="KW-1185">Reference proteome</keyword>
<dbReference type="AlphaFoldDB" id="A0A4C1V6V3"/>
<evidence type="ECO:0000313" key="3">
    <source>
        <dbReference type="Proteomes" id="UP000299102"/>
    </source>
</evidence>
<dbReference type="EMBL" id="BGZK01000285">
    <property type="protein sequence ID" value="GBP34250.1"/>
    <property type="molecule type" value="Genomic_DNA"/>
</dbReference>
<evidence type="ECO:0000313" key="2">
    <source>
        <dbReference type="EMBL" id="GBP34250.1"/>
    </source>
</evidence>
<comment type="caution">
    <text evidence="2">The sequence shown here is derived from an EMBL/GenBank/DDBJ whole genome shotgun (WGS) entry which is preliminary data.</text>
</comment>
<sequence length="162" mass="18116">MSVLIRGRVKYDKSVPKTVTPAESDHISRGDLGYRSAAPGQTRRPPVRRHAPAPPSGSTMRFLFDIRVTIFFLGYIHTHAKEKANAHGDRGNGAKFIHEMWPPFTNMAAPQRKKYENGMLISELFGQQTDDGGRSKILIFLLTIVIGNDVPNSITLKRKMSN</sequence>
<accession>A0A4C1V6V3</accession>
<gene>
    <name evidence="2" type="ORF">EVAR_30804_1</name>
</gene>
<feature type="region of interest" description="Disordered" evidence="1">
    <location>
        <begin position="16"/>
        <end position="55"/>
    </location>
</feature>
<dbReference type="Proteomes" id="UP000299102">
    <property type="component" value="Unassembled WGS sequence"/>
</dbReference>
<protein>
    <submittedName>
        <fullName evidence="2">Uncharacterized protein</fullName>
    </submittedName>
</protein>
<organism evidence="2 3">
    <name type="scientific">Eumeta variegata</name>
    <name type="common">Bagworm moth</name>
    <name type="synonym">Eumeta japonica</name>
    <dbReference type="NCBI Taxonomy" id="151549"/>
    <lineage>
        <taxon>Eukaryota</taxon>
        <taxon>Metazoa</taxon>
        <taxon>Ecdysozoa</taxon>
        <taxon>Arthropoda</taxon>
        <taxon>Hexapoda</taxon>
        <taxon>Insecta</taxon>
        <taxon>Pterygota</taxon>
        <taxon>Neoptera</taxon>
        <taxon>Endopterygota</taxon>
        <taxon>Lepidoptera</taxon>
        <taxon>Glossata</taxon>
        <taxon>Ditrysia</taxon>
        <taxon>Tineoidea</taxon>
        <taxon>Psychidae</taxon>
        <taxon>Oiketicinae</taxon>
        <taxon>Eumeta</taxon>
    </lineage>
</organism>